<reference evidence="1" key="1">
    <citation type="submission" date="2021-01" db="EMBL/GenBank/DDBJ databases">
        <authorList>
            <consortium name="Genoscope - CEA"/>
            <person name="William W."/>
        </authorList>
    </citation>
    <scope>NUCLEOTIDE SEQUENCE</scope>
</reference>
<protein>
    <submittedName>
        <fullName evidence="1">Uncharacterized protein</fullName>
    </submittedName>
</protein>
<evidence type="ECO:0000313" key="2">
    <source>
        <dbReference type="Proteomes" id="UP000688137"/>
    </source>
</evidence>
<gene>
    <name evidence="1" type="ORF">PPRIM_AZ9-3.1.T0590168</name>
</gene>
<comment type="caution">
    <text evidence="1">The sequence shown here is derived from an EMBL/GenBank/DDBJ whole genome shotgun (WGS) entry which is preliminary data.</text>
</comment>
<organism evidence="1 2">
    <name type="scientific">Paramecium primaurelia</name>
    <dbReference type="NCBI Taxonomy" id="5886"/>
    <lineage>
        <taxon>Eukaryota</taxon>
        <taxon>Sar</taxon>
        <taxon>Alveolata</taxon>
        <taxon>Ciliophora</taxon>
        <taxon>Intramacronucleata</taxon>
        <taxon>Oligohymenophorea</taxon>
        <taxon>Peniculida</taxon>
        <taxon>Parameciidae</taxon>
        <taxon>Paramecium</taxon>
    </lineage>
</organism>
<sequence length="191" mass="22372">MSSDYESDSEHQEFVTTFFNLVQDINKYFQVQAQRNRTAKFIKNAKARRKAGQINFKMPQSLDQNVSEIVSFNKNQAEKLVKPMRNQTKNLENSQVEPFICNVHQILRDIKLKQQILRNVQKQVYLNLIDHHNKKPSKLQLRTSCLHVYLAEKIYADKIKDAAINQTVHETPNIVIPLFKNIMQTRKGSMD</sequence>
<proteinExistence type="predicted"/>
<evidence type="ECO:0000313" key="1">
    <source>
        <dbReference type="EMBL" id="CAD8078107.1"/>
    </source>
</evidence>
<dbReference type="OMA" id="VEPFICN"/>
<accession>A0A8S1MCZ5</accession>
<dbReference type="Proteomes" id="UP000688137">
    <property type="component" value="Unassembled WGS sequence"/>
</dbReference>
<dbReference type="EMBL" id="CAJJDM010000060">
    <property type="protein sequence ID" value="CAD8078107.1"/>
    <property type="molecule type" value="Genomic_DNA"/>
</dbReference>
<keyword evidence="2" id="KW-1185">Reference proteome</keyword>
<dbReference type="AlphaFoldDB" id="A0A8S1MCZ5"/>
<name>A0A8S1MCZ5_PARPR</name>